<gene>
    <name evidence="4" type="ORF">E0F26_11600</name>
</gene>
<dbReference type="PANTHER" id="PTHR43046">
    <property type="entry name" value="GDP-MANNOSE MANNOSYL HYDROLASE"/>
    <property type="match status" value="1"/>
</dbReference>
<evidence type="ECO:0000313" key="4">
    <source>
        <dbReference type="EMBL" id="UZP75340.1"/>
    </source>
</evidence>
<dbReference type="SUPFAM" id="SSF55811">
    <property type="entry name" value="Nudix"/>
    <property type="match status" value="1"/>
</dbReference>
<dbReference type="PROSITE" id="PS51257">
    <property type="entry name" value="PROKAR_LIPOPROTEIN"/>
    <property type="match status" value="1"/>
</dbReference>
<sequence>MKHLTVLFLAALISACSKQPECSVNVGGNMLAPSSGCLVVDQGDVLLVKIMGGSYGPPGGSVNKGESAQCAAERETWEETGVEVRAGELAKTFENGFQLYSCESVSGRDINITRPLEIKDADWFSDEQLSQLRWRYPEQGSIIQRLVQGSES</sequence>
<proteinExistence type="predicted"/>
<dbReference type="GO" id="GO:0016787">
    <property type="term" value="F:hydrolase activity"/>
    <property type="evidence" value="ECO:0007669"/>
    <property type="project" value="UniProtKB-KW"/>
</dbReference>
<keyword evidence="5" id="KW-1185">Reference proteome</keyword>
<evidence type="ECO:0000313" key="5">
    <source>
        <dbReference type="Proteomes" id="UP001317963"/>
    </source>
</evidence>
<reference evidence="4 5" key="1">
    <citation type="submission" date="2019-02" db="EMBL/GenBank/DDBJ databases">
        <title>Halieaceae_genomes.</title>
        <authorList>
            <person name="Li S.-H."/>
        </authorList>
    </citation>
    <scope>NUCLEOTIDE SEQUENCE [LARGE SCALE GENOMIC DNA]</scope>
    <source>
        <strain evidence="4 5">JH123</strain>
    </source>
</reference>
<accession>A0ABY6Q8U2</accession>
<evidence type="ECO:0000256" key="1">
    <source>
        <dbReference type="ARBA" id="ARBA00001946"/>
    </source>
</evidence>
<protein>
    <submittedName>
        <fullName evidence="4">NUDIX hydrolase</fullName>
    </submittedName>
</protein>
<dbReference type="RefSeq" id="WP_279241825.1">
    <property type="nucleotide sequence ID" value="NZ_CP036501.1"/>
</dbReference>
<dbReference type="CDD" id="cd02883">
    <property type="entry name" value="NUDIX_Hydrolase"/>
    <property type="match status" value="1"/>
</dbReference>
<dbReference type="PROSITE" id="PS00893">
    <property type="entry name" value="NUDIX_BOX"/>
    <property type="match status" value="1"/>
</dbReference>
<evidence type="ECO:0000256" key="2">
    <source>
        <dbReference type="ARBA" id="ARBA00022801"/>
    </source>
</evidence>
<name>A0ABY6Q8U2_9GAMM</name>
<dbReference type="PANTHER" id="PTHR43046:SF14">
    <property type="entry name" value="MUTT_NUDIX FAMILY PROTEIN"/>
    <property type="match status" value="1"/>
</dbReference>
<dbReference type="InterPro" id="IPR020084">
    <property type="entry name" value="NUDIX_hydrolase_CS"/>
</dbReference>
<dbReference type="PROSITE" id="PS51462">
    <property type="entry name" value="NUDIX"/>
    <property type="match status" value="1"/>
</dbReference>
<dbReference type="Proteomes" id="UP001317963">
    <property type="component" value="Chromosome"/>
</dbReference>
<dbReference type="InterPro" id="IPR015797">
    <property type="entry name" value="NUDIX_hydrolase-like_dom_sf"/>
</dbReference>
<evidence type="ECO:0000259" key="3">
    <source>
        <dbReference type="PROSITE" id="PS51462"/>
    </source>
</evidence>
<organism evidence="4 5">
    <name type="scientific">Candidatus Paraluminiphilus aquimaris</name>
    <dbReference type="NCBI Taxonomy" id="2518994"/>
    <lineage>
        <taxon>Bacteria</taxon>
        <taxon>Pseudomonadati</taxon>
        <taxon>Pseudomonadota</taxon>
        <taxon>Gammaproteobacteria</taxon>
        <taxon>Cellvibrionales</taxon>
        <taxon>Halieaceae</taxon>
        <taxon>Candidatus Paraluminiphilus</taxon>
    </lineage>
</organism>
<dbReference type="InterPro" id="IPR000086">
    <property type="entry name" value="NUDIX_hydrolase_dom"/>
</dbReference>
<feature type="domain" description="Nudix hydrolase" evidence="3">
    <location>
        <begin position="30"/>
        <end position="146"/>
    </location>
</feature>
<dbReference type="Pfam" id="PF00293">
    <property type="entry name" value="NUDIX"/>
    <property type="match status" value="1"/>
</dbReference>
<dbReference type="EMBL" id="CP036501">
    <property type="protein sequence ID" value="UZP75340.1"/>
    <property type="molecule type" value="Genomic_DNA"/>
</dbReference>
<dbReference type="Gene3D" id="3.90.79.10">
    <property type="entry name" value="Nucleoside Triphosphate Pyrophosphohydrolase"/>
    <property type="match status" value="1"/>
</dbReference>
<comment type="cofactor">
    <cofactor evidence="1">
        <name>Mg(2+)</name>
        <dbReference type="ChEBI" id="CHEBI:18420"/>
    </cofactor>
</comment>
<keyword evidence="2 4" id="KW-0378">Hydrolase</keyword>